<keyword evidence="2" id="KW-1185">Reference proteome</keyword>
<dbReference type="PANTHER" id="PTHR46060:SF1">
    <property type="entry name" value="MARINER MOS1 TRANSPOSASE-LIKE PROTEIN"/>
    <property type="match status" value="1"/>
</dbReference>
<proteinExistence type="predicted"/>
<dbReference type="EMBL" id="JARBJD010000041">
    <property type="protein sequence ID" value="KAK2958071.1"/>
    <property type="molecule type" value="Genomic_DNA"/>
</dbReference>
<gene>
    <name evidence="1" type="ORF">BLNAU_6998</name>
</gene>
<dbReference type="PANTHER" id="PTHR46060">
    <property type="entry name" value="MARINER MOS1 TRANSPOSASE-LIKE PROTEIN"/>
    <property type="match status" value="1"/>
</dbReference>
<name>A0ABQ9Y2W6_9EUKA</name>
<accession>A0ABQ9Y2W6</accession>
<organism evidence="1 2">
    <name type="scientific">Blattamonas nauphoetae</name>
    <dbReference type="NCBI Taxonomy" id="2049346"/>
    <lineage>
        <taxon>Eukaryota</taxon>
        <taxon>Metamonada</taxon>
        <taxon>Preaxostyla</taxon>
        <taxon>Oxymonadida</taxon>
        <taxon>Blattamonas</taxon>
    </lineage>
</organism>
<evidence type="ECO:0000313" key="2">
    <source>
        <dbReference type="Proteomes" id="UP001281761"/>
    </source>
</evidence>
<reference evidence="1 2" key="1">
    <citation type="journal article" date="2022" name="bioRxiv">
        <title>Genomics of Preaxostyla Flagellates Illuminates Evolutionary Transitions and the Path Towards Mitochondrial Loss.</title>
        <authorList>
            <person name="Novak L.V.F."/>
            <person name="Treitli S.C."/>
            <person name="Pyrih J."/>
            <person name="Halakuc P."/>
            <person name="Pipaliya S.V."/>
            <person name="Vacek V."/>
            <person name="Brzon O."/>
            <person name="Soukal P."/>
            <person name="Eme L."/>
            <person name="Dacks J.B."/>
            <person name="Karnkowska A."/>
            <person name="Elias M."/>
            <person name="Hampl V."/>
        </authorList>
    </citation>
    <scope>NUCLEOTIDE SEQUENCE [LARGE SCALE GENOMIC DNA]</scope>
    <source>
        <strain evidence="1">NAU3</strain>
        <tissue evidence="1">Gut</tissue>
    </source>
</reference>
<protein>
    <submittedName>
        <fullName evidence="1">Uncharacterized protein</fullName>
    </submittedName>
</protein>
<dbReference type="InterPro" id="IPR052709">
    <property type="entry name" value="Transposase-MT_Hybrid"/>
</dbReference>
<sequence length="185" mass="21957">MASEEAARIDRWLVYHEWMNESETQDIKTRVAVSRGSDAPHPSTVYRYVSELEKEHFSFDRRQQVGPGLDPEKIWAVEEAVEEQKSARLRMLSIIAGINHRAVTVAIYEYLHLTKIHKKWIPHELSQQNKNDRVHLAGKILKIFQSRARYNYAGIRTGDETWVSYHNEYDWSWWRKVQLGKRKHD</sequence>
<comment type="caution">
    <text evidence="1">The sequence shown here is derived from an EMBL/GenBank/DDBJ whole genome shotgun (WGS) entry which is preliminary data.</text>
</comment>
<dbReference type="Proteomes" id="UP001281761">
    <property type="component" value="Unassembled WGS sequence"/>
</dbReference>
<evidence type="ECO:0000313" key="1">
    <source>
        <dbReference type="EMBL" id="KAK2958071.1"/>
    </source>
</evidence>